<evidence type="ECO:0000256" key="7">
    <source>
        <dbReference type="ARBA" id="ARBA00022723"/>
    </source>
</evidence>
<evidence type="ECO:0000256" key="13">
    <source>
        <dbReference type="PROSITE-ProRule" id="PRU00024"/>
    </source>
</evidence>
<evidence type="ECO:0000256" key="10">
    <source>
        <dbReference type="ARBA" id="ARBA00022786"/>
    </source>
</evidence>
<evidence type="ECO:0000256" key="1">
    <source>
        <dbReference type="ARBA" id="ARBA00000333"/>
    </source>
</evidence>
<dbReference type="Gene3D" id="3.30.40.10">
    <property type="entry name" value="Zinc/RING finger domain, C3HC4 (zinc finger)"/>
    <property type="match status" value="1"/>
</dbReference>
<dbReference type="GO" id="GO:0061630">
    <property type="term" value="F:ubiquitin protein ligase activity"/>
    <property type="evidence" value="ECO:0007669"/>
    <property type="project" value="UniProtKB-EC"/>
</dbReference>
<dbReference type="OrthoDB" id="636773at2759"/>
<dbReference type="Gene3D" id="2.130.10.30">
    <property type="entry name" value="Regulator of chromosome condensation 1/beta-lactamase-inhibitor protein II"/>
    <property type="match status" value="2"/>
</dbReference>
<sequence length="3721" mass="411660">MSFFLREITPIRENAPDAADNLPESTRVSRQLSNLLYKCAENTCKSEILKIPSVLDTASAHSKEDKARDNAILESMDVLNSKFVVGPPSSFACIAMAKCILARYGGYELKKQLAGGDTPKCNEEVDESSGIKTDQLVGTSLTCVFDVLQQLSRRDSDLCVQALDSLLSLIQAMPIECLKSENRISVASMMQVLKNLREEGSPAVCSKATSCLAALSIASGEPEHLSSAIQSLICITAKRRGSLDSTYDCIQIPENLRKVLLKIQRKVHQRSDGVPCWASTAIENHAVSCSFDLPSLPDSSPNDTPDDDHRLYSTIACDGSFVYVLNYVGLYKLGSGLQETVIGKLYAANQGLKATKNCMMALCNGSLYLRRSHSSCISVIDTDSLQDIGEVILPPGAVQNALFSDGSNFYSAILVANSTLSTIQLNDSFVPSTESMSRKNFRLTDVTFTAYGDTRPPHILPRHLPNNLHSQAADLHISKDMALLQARSGKVYYAGNGTRFGLQETGNTWMELVLPEPIVQISVGVDHILFRSGAGHAWIASFDEKKKHNGRMKRLFAPVRRKIVSIASSGHMYAYVTENGKAFLGGHHNMRVNASNQSIAGMDWVHVSSIVLGKTHGVAVTRNGNIVTWGLNNLNQCGRSDVPTSTTNSPKKTAIPICPIGEHIWVNDMPTICAQCGLCSARGASCGKAPRQKGNACVCGTGESTCLRCGLCRPCGEITEPAAPGSLQHIPFSSAIPPRATVSPGKLNLSKSVPDVKVSSVCCGNFHTVILAADRRVFTFGSNCHGQLGTGDISSKSTPQQVILPADLVVVQIAAGSNHTVLRTSDGSVYTFGAYSKGQLARQAGDRQNWNSIPGRVPGYGPGYSAFAGWIGAEGDSTIIHSHTALLSSDDVLNAQIVATKQNIFIFPREVGRDYIVIRRRQNSFEHHSIGAAGLYASWTIEPNFDMLWSYNAAEMRVQAYSVFQKQDELVSNPLDSLTYQTSPEFAIQLEPGCYTSSLHMGILLLSATFSANVMQNAEFWKDKNSDPSFADMAPTDSYSVVSRFEGTGGGWGYSAHSIEAIQFKVSKEIRLVGVGLYGGRGEYISKLKLYRLLGNEGDELYVEQISETDETMYECGAHETATLLFSQTIVIQPNQWHVVSAKISGPSSDCGANGKHTVECDGVIFSFRNSIVSNNGTDVNVGQIPELYYQLNNSTDGRENEELLRKNSLTSSRLFSSNLIENVTPKGIASILEVLEWSIQKVQNDEEESIERLWMHERFAFIALLSMRLLSRQIRTIYQEGSIQDEPSIDFANKLVNLHSMLLEFFSIDISSFEDRYALSQVLAESVKFFVSLSHCFLGSRSLINAHLIAIMNSHRSPILTAVVIGSIAKMEKITNKILHNCAEDTYPMLSSLLLKHFDCEKETLASLTSFSNVLRFLYDKTFQCNQIPIHDSSKLAENIIVKISQELAIPEDDNAMGPVIHQHMSRFRRRSAVPNWDMSDGCPDSIAFRVDSEGIKLHGFGIYLPTEHDKRQFTGEILMLSPDSSEKWTCLLRVTADMSSEDKETGIIKFTEYVLLSPGITYAIKLCMTKNGKTYCGESGTAQIRLVNGTRLFFSGCSLSHNGTTVQRGQIPFILYSVMDQSKTSHITQEMIHDSFLLLLRLATNKIGSAIGLGEIPETGRSLISRISPHIMVFMERFPDKSLEIMSTLEQLIPLVSNMNGTIETSESEEWRDNELSESACIPIVVESPHPYKPNSVFSMVVGFNENIDFMCIRFSPNCETAQFDDQLTIYVGVNGHSYMPVERCYGSHDWPNYPMILPGNSLWFVLETSTSVEGATFEQMFGYHVTVSGYMSTEKDSNLRLEQELVWLSANACRIMVQLPVNPKSIEHLSTAEDDTRHLFEKHGSLLKKGLSLSHSPTLAELITKGHPPSAQSPDLLFLKEFLAAHPATSSGFLARWLPAGPVVDPSKCQLAISGEEMVVGKPVKIKLSCRDQFDREVECPKLIVEVFATLGARKVNRFQHGKLSGDSLPSALLIQQNPFQAIIANRTRYMNICAMPAFANYSIEEIRLGFMKEDLVKDKAVLTSQGKSIFCGNWTPSVPGNYRLECKVDGYDIAHTYSVEIVEMTNKPEEKVVHRGAQMKTAQTAVIPFTSAFSGLRMRLGTTLASTPVGVIPRGAIIEFIEEIENDDGKWIRLTDETALLYGCTIGSGQIWCLAYHRALRRQLIPLGDKQNREKTVKLRKKIVESEERNTKHHSISIDADETYLLSSTDTLQVYSQPTPNAIIRGEKIVGPQEIVSSGWLTNRHGVWIKLAGAEKYVLQSVDASSDNLERSLNFSTNGNEEEIDCGREREVPRHLPIAIQPSVADCIRAVFAAFVWHEHLVKDLMAAAAYLRFHQNLHNIWQSCDVPATSNAPAALQPIVKIWREICEVVQVSVEQHLIMPAVTNKTLLADSIKQSVGSGGCELCDETFKVPLTVHLRMAHPGCGGDCLGYGYNSNGKFTTGWSGECGTGGRGQAPWYLMCNNCRSQYLRKTPAGHHMERTRRWREFRFSTSASEARPEVIIRLNALFLLDLNSSLHSDSANSSTATSGWTINLFPTHSSTPSTMPKSVKKIDSSIAKTSYMAQSLMKTGYSSDPGPKACSILSPPGNGPDQTASLNRHGNVPAPTEVLQSPSAALRTLFSNATPSTTALLKRPVLAFCVEHHDLKRIRAACAQSVRRAVAFSHALRVWNWLLRMVSSETSVSDVILQYLTALTSYNRLAEYIYSSKKNANILPHPWRLCFLAGPIAGEMVCQLHSFLHTVSIILQSSGVDGRLRSLCFKAWTLQLTAQEQDLLILTCNILATVGGVLSDTSINEISRITKNEEMIDVTKFVKITASSRQAMVICLTDESGETFWESGDEDKNRSRTLNVQIEEEATGVLLSVFIDNVRDDGYRVHSVAFKAIEADGSKKDLNFINVENNYTGWVKCCIATVRHIQITFKGPSPSSRVRQLAVLGFTEKITATSSLPPSSSHHLFFSNTQRDAFALFQAISSQAFCGEFSEDDTLREHVIDLLFSRVQLYPLQNYVYNQVVQAMQREVELLCQKSKRNYSYCCGLMGLLVRICDCNVSADISGQKNTILSSITQLLVFAPLVVQRQCLNSLECIFRSFTPNAVEVSKIIRNLLIVVGKVIQLQVRDKAAHTVVTVHLCSSLVNAPQNWRVDRPIDIEIGRQTAQLIMSICDGTYSDDWAEAARAELANTLLSLVQMPESMSFSEQLSSGRARSSGIIGSKRFWLAVASLALIKDKKWLELSERWRTVQEQVEDEPVILCENHDDGSTVAQVFCLDCDVALCKECFTVMHLHKKNRNHGVKSLAQSNVQHDINIHQGCARMKLMNLLVLFHGEALNGMVEITSDVIFPSSSGNPMQSSAFSPGNQNSFCRFCGNSVPSHEQNLDGTCSHDDCVNYAKTACNKVHSCGHFCGGIKDEVDCLPCMTCKRSDANQDSDDVCVICFTERLGAAPCIRLECDHIFHYHCVRMILDRRWNGPRIVFRFMHCPLCIQKISHPGLTDLLEPLLVIRQEVIEKAKMRLEYDGLMSSPALTDPRSEFFNQPEEYALDRYMYVLCHKCKKAYFGGESRCQAALDSSQYNPEELICGACSDTTGVQVCPRHGVEFLEYKCRFCCSIAVYFCFGTTHFCAPCHDDFQRLMTLPKNLLPPCPVGPRSMPLDEPSCPLKMKHPPTGEEFAMGCGICRNISTF</sequence>
<keyword evidence="8" id="KW-0677">Repeat</keyword>
<dbReference type="FunFam" id="3.30.40.10:FF:000078">
    <property type="entry name" value="E3 ubiquitin-protein ligase MYCBP2 isoform X1"/>
    <property type="match status" value="1"/>
</dbReference>
<evidence type="ECO:0000256" key="3">
    <source>
        <dbReference type="ARBA" id="ARBA00004906"/>
    </source>
</evidence>
<dbReference type="CDD" id="cd16463">
    <property type="entry name" value="RING-H2_PHR"/>
    <property type="match status" value="1"/>
</dbReference>
<evidence type="ECO:0000313" key="19">
    <source>
        <dbReference type="Proteomes" id="UP000494206"/>
    </source>
</evidence>
<organism evidence="18 19">
    <name type="scientific">Caenorhabditis bovis</name>
    <dbReference type="NCBI Taxonomy" id="2654633"/>
    <lineage>
        <taxon>Eukaryota</taxon>
        <taxon>Metazoa</taxon>
        <taxon>Ecdysozoa</taxon>
        <taxon>Nematoda</taxon>
        <taxon>Chromadorea</taxon>
        <taxon>Rhabditida</taxon>
        <taxon>Rhabditina</taxon>
        <taxon>Rhabditomorpha</taxon>
        <taxon>Rhabditoidea</taxon>
        <taxon>Rhabditidae</taxon>
        <taxon>Peloderinae</taxon>
        <taxon>Caenorhabditis</taxon>
    </lineage>
</organism>
<dbReference type="PROSITE" id="PS50089">
    <property type="entry name" value="ZF_RING_2"/>
    <property type="match status" value="1"/>
</dbReference>
<gene>
    <name evidence="18" type="ORF">CBOVIS_LOCUS1500</name>
</gene>
<dbReference type="SUPFAM" id="SSF50985">
    <property type="entry name" value="RCC1/BLIP-II"/>
    <property type="match status" value="1"/>
</dbReference>
<dbReference type="InterPro" id="IPR000315">
    <property type="entry name" value="Znf_B-box"/>
</dbReference>
<evidence type="ECO:0000256" key="12">
    <source>
        <dbReference type="ARBA" id="ARBA00023273"/>
    </source>
</evidence>
<dbReference type="GO" id="GO:0005634">
    <property type="term" value="C:nucleus"/>
    <property type="evidence" value="ECO:0007669"/>
    <property type="project" value="TreeGrafter"/>
</dbReference>
<comment type="subcellular location">
    <subcellularLocation>
        <location evidence="2">Cell projection</location>
        <location evidence="2">Axon</location>
    </subcellularLocation>
</comment>
<evidence type="ECO:0000256" key="4">
    <source>
        <dbReference type="ARBA" id="ARBA00005415"/>
    </source>
</evidence>
<dbReference type="PROSITE" id="PS50012">
    <property type="entry name" value="RCC1_3"/>
    <property type="match status" value="1"/>
</dbReference>
<evidence type="ECO:0000256" key="2">
    <source>
        <dbReference type="ARBA" id="ARBA00004489"/>
    </source>
</evidence>
<dbReference type="EC" id="2.3.2.33" evidence="5"/>
<evidence type="ECO:0000256" key="6">
    <source>
        <dbReference type="ARBA" id="ARBA00022679"/>
    </source>
</evidence>
<dbReference type="InterPro" id="IPR001841">
    <property type="entry name" value="Znf_RING"/>
</dbReference>
<dbReference type="SUPFAM" id="SSF48371">
    <property type="entry name" value="ARM repeat"/>
    <property type="match status" value="1"/>
</dbReference>
<name>A0A8S1E3M1_9PELO</name>
<evidence type="ECO:0000256" key="8">
    <source>
        <dbReference type="ARBA" id="ARBA00022737"/>
    </source>
</evidence>
<dbReference type="SMART" id="SM00336">
    <property type="entry name" value="BBOX"/>
    <property type="match status" value="1"/>
</dbReference>
<keyword evidence="19" id="KW-1185">Reference proteome</keyword>
<protein>
    <recommendedName>
        <fullName evidence="5">RCR-type E3 ubiquitin transferase</fullName>
        <ecNumber evidence="5">2.3.2.33</ecNumber>
    </recommendedName>
</protein>
<evidence type="ECO:0000259" key="17">
    <source>
        <dbReference type="PROSITE" id="PS51284"/>
    </source>
</evidence>
<dbReference type="PRINTS" id="PR00633">
    <property type="entry name" value="RCCNDNSATION"/>
</dbReference>
<dbReference type="Gene3D" id="2.60.120.820">
    <property type="entry name" value="PHR domain"/>
    <property type="match status" value="2"/>
</dbReference>
<keyword evidence="10" id="KW-0833">Ubl conjugation pathway</keyword>
<feature type="domain" description="B box-type" evidence="16">
    <location>
        <begin position="3289"/>
        <end position="3337"/>
    </location>
</feature>
<dbReference type="Pfam" id="PF00415">
    <property type="entry name" value="RCC1"/>
    <property type="match status" value="1"/>
</dbReference>
<dbReference type="GO" id="GO:0099174">
    <property type="term" value="P:regulation of presynapse organization"/>
    <property type="evidence" value="ECO:0007669"/>
    <property type="project" value="UniProtKB-ARBA"/>
</dbReference>
<evidence type="ECO:0000256" key="9">
    <source>
        <dbReference type="ARBA" id="ARBA00022771"/>
    </source>
</evidence>
<dbReference type="EMBL" id="CADEPM010000001">
    <property type="protein sequence ID" value="CAB3398192.1"/>
    <property type="molecule type" value="Genomic_DNA"/>
</dbReference>
<dbReference type="GO" id="GO:0008270">
    <property type="term" value="F:zinc ion binding"/>
    <property type="evidence" value="ECO:0007669"/>
    <property type="project" value="UniProtKB-KW"/>
</dbReference>
<feature type="repeat" description="RCC1" evidence="14">
    <location>
        <begin position="775"/>
        <end position="826"/>
    </location>
</feature>
<keyword evidence="7" id="KW-0479">Metal-binding</keyword>
<dbReference type="InterPro" id="IPR038648">
    <property type="entry name" value="PHR_sf"/>
</dbReference>
<feature type="domain" description="RING-type" evidence="15">
    <location>
        <begin position="3472"/>
        <end position="3522"/>
    </location>
</feature>
<dbReference type="InterPro" id="IPR012983">
    <property type="entry name" value="PHR"/>
</dbReference>
<comment type="caution">
    <text evidence="18">The sequence shown here is derived from an EMBL/GenBank/DDBJ whole genome shotgun (WGS) entry which is preliminary data.</text>
</comment>
<dbReference type="PROSITE" id="PS51284">
    <property type="entry name" value="DOC"/>
    <property type="match status" value="1"/>
</dbReference>
<dbReference type="SMART" id="SM00184">
    <property type="entry name" value="RING"/>
    <property type="match status" value="1"/>
</dbReference>
<keyword evidence="6" id="KW-0808">Transferase</keyword>
<dbReference type="Gene3D" id="2.60.120.260">
    <property type="entry name" value="Galactose-binding domain-like"/>
    <property type="match status" value="1"/>
</dbReference>
<dbReference type="Pfam" id="PF08005">
    <property type="entry name" value="PHR"/>
    <property type="match status" value="2"/>
</dbReference>
<dbReference type="PANTHER" id="PTHR45943">
    <property type="entry name" value="E3 UBIQUITIN-PROTEIN LIGASE MYCBP2"/>
    <property type="match status" value="1"/>
</dbReference>
<dbReference type="CDD" id="cd19799">
    <property type="entry name" value="Bbox2_MYCBP2"/>
    <property type="match status" value="1"/>
</dbReference>
<keyword evidence="12" id="KW-0966">Cell projection</keyword>
<keyword evidence="9 13" id="KW-0863">Zinc-finger</keyword>
<dbReference type="InterPro" id="IPR013083">
    <property type="entry name" value="Znf_RING/FYVE/PHD"/>
</dbReference>
<evidence type="ECO:0000313" key="18">
    <source>
        <dbReference type="EMBL" id="CAB3398192.1"/>
    </source>
</evidence>
<proteinExistence type="inferred from homology"/>
<dbReference type="Proteomes" id="UP000494206">
    <property type="component" value="Unassembled WGS sequence"/>
</dbReference>
<comment type="pathway">
    <text evidence="3">Protein modification; protein ubiquitination.</text>
</comment>
<dbReference type="PROSITE" id="PS50119">
    <property type="entry name" value="ZF_BBOX"/>
    <property type="match status" value="1"/>
</dbReference>
<dbReference type="GO" id="GO:0030424">
    <property type="term" value="C:axon"/>
    <property type="evidence" value="ECO:0007669"/>
    <property type="project" value="UniProtKB-SubCell"/>
</dbReference>
<evidence type="ECO:0000259" key="16">
    <source>
        <dbReference type="PROSITE" id="PS50119"/>
    </source>
</evidence>
<dbReference type="InterPro" id="IPR000408">
    <property type="entry name" value="Reg_chr_condens"/>
</dbReference>
<feature type="domain" description="DOC" evidence="17">
    <location>
        <begin position="2829"/>
        <end position="3005"/>
    </location>
</feature>
<dbReference type="InterPro" id="IPR009091">
    <property type="entry name" value="RCC1/BLIP-II"/>
</dbReference>
<dbReference type="SMART" id="SM01337">
    <property type="entry name" value="APC10"/>
    <property type="match status" value="1"/>
</dbReference>
<dbReference type="GO" id="GO:0007411">
    <property type="term" value="P:axon guidance"/>
    <property type="evidence" value="ECO:0007669"/>
    <property type="project" value="TreeGrafter"/>
</dbReference>
<dbReference type="SUPFAM" id="SSF49785">
    <property type="entry name" value="Galactose-binding domain-like"/>
    <property type="match status" value="1"/>
</dbReference>
<evidence type="ECO:0000259" key="15">
    <source>
        <dbReference type="PROSITE" id="PS50089"/>
    </source>
</evidence>
<dbReference type="GO" id="GO:0008582">
    <property type="term" value="P:regulation of synaptic assembly at neuromuscular junction"/>
    <property type="evidence" value="ECO:0007669"/>
    <property type="project" value="TreeGrafter"/>
</dbReference>
<evidence type="ECO:0000256" key="11">
    <source>
        <dbReference type="ARBA" id="ARBA00022833"/>
    </source>
</evidence>
<dbReference type="InterPro" id="IPR016024">
    <property type="entry name" value="ARM-type_fold"/>
</dbReference>
<dbReference type="SUPFAM" id="SSF57850">
    <property type="entry name" value="RING/U-box"/>
    <property type="match status" value="1"/>
</dbReference>
<dbReference type="InterPro" id="IPR004939">
    <property type="entry name" value="APC_su10/DOC_dom"/>
</dbReference>
<dbReference type="PANTHER" id="PTHR45943:SF1">
    <property type="entry name" value="E3 UBIQUITIN-PROTEIN LIGASE MYCBP2"/>
    <property type="match status" value="1"/>
</dbReference>
<keyword evidence="11" id="KW-0862">Zinc</keyword>
<comment type="catalytic activity">
    <reaction evidence="1">
        <text>[E2 ubiquitin-conjugating enzyme]-S-ubiquitinyl-L-cysteine + [acceptor protein]-L-threonine = [E2 ubiquitin-conjugating enzyme]-L-cysteine + [acceptor protein]-3-O-ubiquitinyl-L-threonine.</text>
        <dbReference type="EC" id="2.3.2.33"/>
    </reaction>
</comment>
<dbReference type="InterPro" id="IPR008979">
    <property type="entry name" value="Galactose-bd-like_sf"/>
</dbReference>
<comment type="similarity">
    <text evidence="4">Belongs to the RING-Cys relay (RCR) family.</text>
</comment>
<reference evidence="18 19" key="1">
    <citation type="submission" date="2020-04" db="EMBL/GenBank/DDBJ databases">
        <authorList>
            <person name="Laetsch R D."/>
            <person name="Stevens L."/>
            <person name="Kumar S."/>
            <person name="Blaxter L. M."/>
        </authorList>
    </citation>
    <scope>NUCLEOTIDE SEQUENCE [LARGE SCALE GENOMIC DNA]</scope>
</reference>
<evidence type="ECO:0000256" key="5">
    <source>
        <dbReference type="ARBA" id="ARBA00012249"/>
    </source>
</evidence>
<evidence type="ECO:0000256" key="14">
    <source>
        <dbReference type="PROSITE-ProRule" id="PRU00235"/>
    </source>
</evidence>
<accession>A0A8S1E3M1</accession>
<dbReference type="GO" id="GO:0005886">
    <property type="term" value="C:plasma membrane"/>
    <property type="evidence" value="ECO:0007669"/>
    <property type="project" value="TreeGrafter"/>
</dbReference>